<evidence type="ECO:0000256" key="4">
    <source>
        <dbReference type="ARBA" id="ARBA00023163"/>
    </source>
</evidence>
<evidence type="ECO:0000256" key="1">
    <source>
        <dbReference type="ARBA" id="ARBA00009437"/>
    </source>
</evidence>
<dbReference type="PANTHER" id="PTHR30346">
    <property type="entry name" value="TRANSCRIPTIONAL DUAL REGULATOR HCAR-RELATED"/>
    <property type="match status" value="1"/>
</dbReference>
<dbReference type="SUPFAM" id="SSF53850">
    <property type="entry name" value="Periplasmic binding protein-like II"/>
    <property type="match status" value="1"/>
</dbReference>
<sequence length="305" mass="33351">MELRYLRYFVTVAECRHFTRAAEKLGIAQPPLSQQIKKLEQEVGVPLFERLSRGVALTPAGQVLYDDAVKILAQLDHAVQRVKQVARGERNQLRLGFASSTVVSQAVLELVRRLQQAHPEIDFQPIELPMPALVETLRQQDVDLAFLRLPCYASEHVAHTPLFPDPFKLVVPANHAFAKQQSVTLSQLGDDPIILFPRDIGPGLHDALVDALKGAGLAPSNASLAPQLHSATAMVSAGFGIALVPESLTTQLSDHVAVVAVEDMPLVSHVVLAWQRTNTAQGVRRCIHTAREQSERLASEAFAGD</sequence>
<dbReference type="AlphaFoldDB" id="A0AA47LSU5"/>
<dbReference type="PANTHER" id="PTHR30346:SF30">
    <property type="entry name" value="SMALL NEUTRAL PROTEASE REGULATORY PROTEIN"/>
    <property type="match status" value="1"/>
</dbReference>
<organism evidence="6 7">
    <name type="scientific">Salinivibrio kushneri</name>
    <dbReference type="NCBI Taxonomy" id="1908198"/>
    <lineage>
        <taxon>Bacteria</taxon>
        <taxon>Pseudomonadati</taxon>
        <taxon>Pseudomonadota</taxon>
        <taxon>Gammaproteobacteria</taxon>
        <taxon>Vibrionales</taxon>
        <taxon>Vibrionaceae</taxon>
        <taxon>Salinivibrio</taxon>
    </lineage>
</organism>
<keyword evidence="4" id="KW-0804">Transcription</keyword>
<keyword evidence="2" id="KW-0805">Transcription regulation</keyword>
<dbReference type="InterPro" id="IPR000847">
    <property type="entry name" value="LysR_HTH_N"/>
</dbReference>
<dbReference type="InterPro" id="IPR005119">
    <property type="entry name" value="LysR_subst-bd"/>
</dbReference>
<dbReference type="SUPFAM" id="SSF46785">
    <property type="entry name" value="Winged helix' DNA-binding domain"/>
    <property type="match status" value="1"/>
</dbReference>
<dbReference type="FunFam" id="1.10.10.10:FF:000001">
    <property type="entry name" value="LysR family transcriptional regulator"/>
    <property type="match status" value="1"/>
</dbReference>
<name>A0AA47LSU5_9GAMM</name>
<dbReference type="PRINTS" id="PR00039">
    <property type="entry name" value="HTHLYSR"/>
</dbReference>
<dbReference type="Pfam" id="PF03466">
    <property type="entry name" value="LysR_substrate"/>
    <property type="match status" value="1"/>
</dbReference>
<reference evidence="6" key="1">
    <citation type="submission" date="2022-09" db="EMBL/GenBank/DDBJ databases">
        <authorList>
            <person name="Li Z.-J."/>
        </authorList>
    </citation>
    <scope>NUCLEOTIDE SEQUENCE</scope>
    <source>
        <strain evidence="6">TGB11</strain>
    </source>
</reference>
<evidence type="ECO:0000256" key="2">
    <source>
        <dbReference type="ARBA" id="ARBA00023015"/>
    </source>
</evidence>
<dbReference type="EMBL" id="CP114588">
    <property type="protein sequence ID" value="WBA09647.1"/>
    <property type="molecule type" value="Genomic_DNA"/>
</dbReference>
<keyword evidence="3" id="KW-0238">DNA-binding</keyword>
<evidence type="ECO:0000313" key="7">
    <source>
        <dbReference type="Proteomes" id="UP001164748"/>
    </source>
</evidence>
<accession>A0AA47LSU5</accession>
<dbReference type="Proteomes" id="UP001164748">
    <property type="component" value="Chromosome"/>
</dbReference>
<evidence type="ECO:0000256" key="3">
    <source>
        <dbReference type="ARBA" id="ARBA00023125"/>
    </source>
</evidence>
<dbReference type="Gene3D" id="3.40.190.10">
    <property type="entry name" value="Periplasmic binding protein-like II"/>
    <property type="match status" value="2"/>
</dbReference>
<dbReference type="GO" id="GO:0003700">
    <property type="term" value="F:DNA-binding transcription factor activity"/>
    <property type="evidence" value="ECO:0007669"/>
    <property type="project" value="InterPro"/>
</dbReference>
<evidence type="ECO:0000313" key="6">
    <source>
        <dbReference type="EMBL" id="WBA09647.1"/>
    </source>
</evidence>
<dbReference type="GO" id="GO:0032993">
    <property type="term" value="C:protein-DNA complex"/>
    <property type="evidence" value="ECO:0007669"/>
    <property type="project" value="TreeGrafter"/>
</dbReference>
<gene>
    <name evidence="6" type="ORF">N8M53_05485</name>
</gene>
<evidence type="ECO:0000259" key="5">
    <source>
        <dbReference type="PROSITE" id="PS50931"/>
    </source>
</evidence>
<comment type="similarity">
    <text evidence="1">Belongs to the LysR transcriptional regulatory family.</text>
</comment>
<protein>
    <submittedName>
        <fullName evidence="6">LysR family transcriptional regulator</fullName>
    </submittedName>
</protein>
<dbReference type="GO" id="GO:0003677">
    <property type="term" value="F:DNA binding"/>
    <property type="evidence" value="ECO:0007669"/>
    <property type="project" value="UniProtKB-KW"/>
</dbReference>
<dbReference type="RefSeq" id="WP_269579770.1">
    <property type="nucleotide sequence ID" value="NZ_CP114588.1"/>
</dbReference>
<dbReference type="Pfam" id="PF00126">
    <property type="entry name" value="HTH_1"/>
    <property type="match status" value="1"/>
</dbReference>
<dbReference type="Gene3D" id="1.10.10.10">
    <property type="entry name" value="Winged helix-like DNA-binding domain superfamily/Winged helix DNA-binding domain"/>
    <property type="match status" value="1"/>
</dbReference>
<dbReference type="InterPro" id="IPR036390">
    <property type="entry name" value="WH_DNA-bd_sf"/>
</dbReference>
<dbReference type="PROSITE" id="PS50931">
    <property type="entry name" value="HTH_LYSR"/>
    <property type="match status" value="1"/>
</dbReference>
<dbReference type="InterPro" id="IPR036388">
    <property type="entry name" value="WH-like_DNA-bd_sf"/>
</dbReference>
<proteinExistence type="inferred from homology"/>
<feature type="domain" description="HTH lysR-type" evidence="5">
    <location>
        <begin position="1"/>
        <end position="58"/>
    </location>
</feature>